<dbReference type="EMBL" id="JAQIZT010000001">
    <property type="protein sequence ID" value="KAJ7009614.1"/>
    <property type="molecule type" value="Genomic_DNA"/>
</dbReference>
<sequence>MEVELSGTQSGHETIPEKPPDLDGGAKSFSISGTSFQGQISFRDKVLGTKPTPPIREKIDLLREKLVRIEYEDENRLLPKHNVEYEGLHIICSACGCYGHVARNCLSKNNVQMQSQRSLDLLLTRYVHGDWLVVVRNRKVNSKGGIIDLGHMRDLTTLGSLENHKVMTVPENIGKEKQVDAPNKTGDVSDSMKNKRARKSEEIHAMINPLTLQDREGQLNREKNGSRTLVQSRKIRGKGEGPSRIGRNLPTALSNISHLHTERGDKECDTRMILGPGNETDQ</sequence>
<evidence type="ECO:0000259" key="3">
    <source>
        <dbReference type="PROSITE" id="PS50158"/>
    </source>
</evidence>
<keyword evidence="5" id="KW-1185">Reference proteome</keyword>
<dbReference type="PROSITE" id="PS50158">
    <property type="entry name" value="ZF_CCHC"/>
    <property type="match status" value="1"/>
</dbReference>
<keyword evidence="1" id="KW-0863">Zinc-finger</keyword>
<gene>
    <name evidence="4" type="ORF">NC653_000339</name>
</gene>
<organism evidence="4 5">
    <name type="scientific">Populus alba x Populus x berolinensis</name>
    <dbReference type="NCBI Taxonomy" id="444605"/>
    <lineage>
        <taxon>Eukaryota</taxon>
        <taxon>Viridiplantae</taxon>
        <taxon>Streptophyta</taxon>
        <taxon>Embryophyta</taxon>
        <taxon>Tracheophyta</taxon>
        <taxon>Spermatophyta</taxon>
        <taxon>Magnoliopsida</taxon>
        <taxon>eudicotyledons</taxon>
        <taxon>Gunneridae</taxon>
        <taxon>Pentapetalae</taxon>
        <taxon>rosids</taxon>
        <taxon>fabids</taxon>
        <taxon>Malpighiales</taxon>
        <taxon>Salicaceae</taxon>
        <taxon>Saliceae</taxon>
        <taxon>Populus</taxon>
    </lineage>
</organism>
<dbReference type="GO" id="GO:0003676">
    <property type="term" value="F:nucleic acid binding"/>
    <property type="evidence" value="ECO:0007669"/>
    <property type="project" value="InterPro"/>
</dbReference>
<feature type="compositionally biased region" description="Basic and acidic residues" evidence="2">
    <location>
        <begin position="261"/>
        <end position="270"/>
    </location>
</feature>
<dbReference type="AlphaFoldDB" id="A0AAD6RII2"/>
<protein>
    <recommendedName>
        <fullName evidence="3">CCHC-type domain-containing protein</fullName>
    </recommendedName>
</protein>
<reference evidence="4 5" key="1">
    <citation type="journal article" date="2023" name="Mol. Ecol. Resour.">
        <title>Chromosome-level genome assembly of a triploid poplar Populus alba 'Berolinensis'.</title>
        <authorList>
            <person name="Chen S."/>
            <person name="Yu Y."/>
            <person name="Wang X."/>
            <person name="Wang S."/>
            <person name="Zhang T."/>
            <person name="Zhou Y."/>
            <person name="He R."/>
            <person name="Meng N."/>
            <person name="Wang Y."/>
            <person name="Liu W."/>
            <person name="Liu Z."/>
            <person name="Liu J."/>
            <person name="Guo Q."/>
            <person name="Huang H."/>
            <person name="Sederoff R.R."/>
            <person name="Wang G."/>
            <person name="Qu G."/>
            <person name="Chen S."/>
        </authorList>
    </citation>
    <scope>NUCLEOTIDE SEQUENCE [LARGE SCALE GENOMIC DNA]</scope>
    <source>
        <strain evidence="4">SC-2020</strain>
    </source>
</reference>
<evidence type="ECO:0000313" key="5">
    <source>
        <dbReference type="Proteomes" id="UP001164929"/>
    </source>
</evidence>
<accession>A0AAD6RII2</accession>
<evidence type="ECO:0000256" key="2">
    <source>
        <dbReference type="SAM" id="MobiDB-lite"/>
    </source>
</evidence>
<dbReference type="Proteomes" id="UP001164929">
    <property type="component" value="Chromosome 1"/>
</dbReference>
<name>A0AAD6RII2_9ROSI</name>
<evidence type="ECO:0000313" key="4">
    <source>
        <dbReference type="EMBL" id="KAJ7009614.1"/>
    </source>
</evidence>
<feature type="region of interest" description="Disordered" evidence="2">
    <location>
        <begin position="1"/>
        <end position="28"/>
    </location>
</feature>
<keyword evidence="1" id="KW-0862">Zinc</keyword>
<feature type="domain" description="CCHC-type" evidence="3">
    <location>
        <begin position="92"/>
        <end position="105"/>
    </location>
</feature>
<proteinExistence type="predicted"/>
<feature type="compositionally biased region" description="Polar residues" evidence="2">
    <location>
        <begin position="1"/>
        <end position="12"/>
    </location>
</feature>
<dbReference type="GO" id="GO:0008270">
    <property type="term" value="F:zinc ion binding"/>
    <property type="evidence" value="ECO:0007669"/>
    <property type="project" value="UniProtKB-KW"/>
</dbReference>
<feature type="region of interest" description="Disordered" evidence="2">
    <location>
        <begin position="261"/>
        <end position="282"/>
    </location>
</feature>
<dbReference type="InterPro" id="IPR001878">
    <property type="entry name" value="Znf_CCHC"/>
</dbReference>
<keyword evidence="1" id="KW-0479">Metal-binding</keyword>
<comment type="caution">
    <text evidence="4">The sequence shown here is derived from an EMBL/GenBank/DDBJ whole genome shotgun (WGS) entry which is preliminary data.</text>
</comment>
<evidence type="ECO:0000256" key="1">
    <source>
        <dbReference type="PROSITE-ProRule" id="PRU00047"/>
    </source>
</evidence>